<dbReference type="EMBL" id="JABFTP020000124">
    <property type="protein sequence ID" value="KAL3279582.1"/>
    <property type="molecule type" value="Genomic_DNA"/>
</dbReference>
<sequence length="131" mass="15283">MLCGIPRGPVLEPILLLQYINVSYIKSAAYIRVYGHHISSMIIRNVKTENSQNITEATKEVNACLSNNRLKEIYDKSEKLYKGSKEPLKSVGYVEIWLDFRLNWCRYIYQTSKNCQNRYSHCEDCPIKVTE</sequence>
<comment type="caution">
    <text evidence="1">The sequence shown here is derived from an EMBL/GenBank/DDBJ whole genome shotgun (WGS) entry which is preliminary data.</text>
</comment>
<reference evidence="1 2" key="1">
    <citation type="journal article" date="2021" name="BMC Biol.">
        <title>Horizontally acquired antibacterial genes associated with adaptive radiation of ladybird beetles.</title>
        <authorList>
            <person name="Li H.S."/>
            <person name="Tang X.F."/>
            <person name="Huang Y.H."/>
            <person name="Xu Z.Y."/>
            <person name="Chen M.L."/>
            <person name="Du X.Y."/>
            <person name="Qiu B.Y."/>
            <person name="Chen P.T."/>
            <person name="Zhang W."/>
            <person name="Slipinski A."/>
            <person name="Escalona H.E."/>
            <person name="Waterhouse R.M."/>
            <person name="Zwick A."/>
            <person name="Pang H."/>
        </authorList>
    </citation>
    <scope>NUCLEOTIDE SEQUENCE [LARGE SCALE GENOMIC DNA]</scope>
    <source>
        <strain evidence="1">SYSU2018</strain>
    </source>
</reference>
<evidence type="ECO:0000313" key="1">
    <source>
        <dbReference type="EMBL" id="KAL3279582.1"/>
    </source>
</evidence>
<evidence type="ECO:0000313" key="2">
    <source>
        <dbReference type="Proteomes" id="UP001516400"/>
    </source>
</evidence>
<accession>A0ABD2NMA4</accession>
<gene>
    <name evidence="1" type="ORF">HHI36_017088</name>
</gene>
<keyword evidence="2" id="KW-1185">Reference proteome</keyword>
<name>A0ABD2NMA4_9CUCU</name>
<organism evidence="1 2">
    <name type="scientific">Cryptolaemus montrouzieri</name>
    <dbReference type="NCBI Taxonomy" id="559131"/>
    <lineage>
        <taxon>Eukaryota</taxon>
        <taxon>Metazoa</taxon>
        <taxon>Ecdysozoa</taxon>
        <taxon>Arthropoda</taxon>
        <taxon>Hexapoda</taxon>
        <taxon>Insecta</taxon>
        <taxon>Pterygota</taxon>
        <taxon>Neoptera</taxon>
        <taxon>Endopterygota</taxon>
        <taxon>Coleoptera</taxon>
        <taxon>Polyphaga</taxon>
        <taxon>Cucujiformia</taxon>
        <taxon>Coccinelloidea</taxon>
        <taxon>Coccinellidae</taxon>
        <taxon>Scymninae</taxon>
        <taxon>Scymnini</taxon>
        <taxon>Cryptolaemus</taxon>
    </lineage>
</organism>
<protein>
    <submittedName>
        <fullName evidence="1">Uncharacterized protein</fullName>
    </submittedName>
</protein>
<proteinExistence type="predicted"/>
<dbReference type="AlphaFoldDB" id="A0ABD2NMA4"/>
<dbReference type="Proteomes" id="UP001516400">
    <property type="component" value="Unassembled WGS sequence"/>
</dbReference>